<dbReference type="SUPFAM" id="SSF53383">
    <property type="entry name" value="PLP-dependent transferases"/>
    <property type="match status" value="1"/>
</dbReference>
<dbReference type="Gene3D" id="3.90.1150.10">
    <property type="entry name" value="Aspartate Aminotransferase, domain 1"/>
    <property type="match status" value="1"/>
</dbReference>
<organism evidence="8 9">
    <name type="scientific">Capillibacterium thermochitinicola</name>
    <dbReference type="NCBI Taxonomy" id="2699427"/>
    <lineage>
        <taxon>Bacteria</taxon>
        <taxon>Bacillati</taxon>
        <taxon>Bacillota</taxon>
        <taxon>Capillibacterium</taxon>
    </lineage>
</organism>
<dbReference type="EMBL" id="JAAKDE010000001">
    <property type="protein sequence ID" value="MBA2132000.1"/>
    <property type="molecule type" value="Genomic_DNA"/>
</dbReference>
<dbReference type="InterPro" id="IPR004839">
    <property type="entry name" value="Aminotransferase_I/II_large"/>
</dbReference>
<sequence length="413" mass="45662">MRQFKKSSKLDHVCYDIRGPVMDEAKRLEAAGYDILKLNIGNPAPFGFDAPEAVIREVRANLHRAQGYTDSKGILPARLAIQAYCRQKGIRGVEPDDIYIGNGVSELIVSAMQGLLDDGDEILIPAPDYPLWTAAVNLAGGVAVHYLCDEQSNWYPDLKDIKRKITPRTKGIVVINPNNPTGAVYPRAILEQIVEMAAAHELIVFADEIYDRILYDGAEHIALASLSDDVVFVTMNGLSKSQRIAGYRVGWMVVSGKKAAAKGYIEGLNMLASMRLCSNVPAQYAIPAALSGENSIADLTKPGGRLYNQMEFAWRRINEIPGLSCVRPTGAFYLFPKVDVARFGISDDQQFVKDFLTAEKVLLVQGTGFNWPKPDHFRVVLLPEIATLSSALDRLEKFLSTYRQQGQVMKKVV</sequence>
<dbReference type="InterPro" id="IPR015422">
    <property type="entry name" value="PyrdxlP-dep_Trfase_small"/>
</dbReference>
<keyword evidence="3 8" id="KW-0032">Aminotransferase</keyword>
<keyword evidence="4" id="KW-0808">Transferase</keyword>
<proteinExistence type="inferred from homology"/>
<dbReference type="GO" id="GO:0004021">
    <property type="term" value="F:L-alanine:2-oxoglutarate aminotransferase activity"/>
    <property type="evidence" value="ECO:0007669"/>
    <property type="project" value="UniProtKB-EC"/>
</dbReference>
<dbReference type="Gene3D" id="3.40.640.10">
    <property type="entry name" value="Type I PLP-dependent aspartate aminotransferase-like (Major domain)"/>
    <property type="match status" value="1"/>
</dbReference>
<dbReference type="PANTHER" id="PTHR43488">
    <property type="entry name" value="GLUTAMATE-PYRUVATE AMINOTRANSFERASE ALAA"/>
    <property type="match status" value="1"/>
</dbReference>
<evidence type="ECO:0000259" key="7">
    <source>
        <dbReference type="Pfam" id="PF00155"/>
    </source>
</evidence>
<dbReference type="CDD" id="cd00609">
    <property type="entry name" value="AAT_like"/>
    <property type="match status" value="1"/>
</dbReference>
<accession>A0A8J6HY40</accession>
<dbReference type="AlphaFoldDB" id="A0A8J6HY40"/>
<name>A0A8J6HY40_9FIRM</name>
<dbReference type="InterPro" id="IPR015424">
    <property type="entry name" value="PyrdxlP-dep_Trfase"/>
</dbReference>
<evidence type="ECO:0000256" key="2">
    <source>
        <dbReference type="ARBA" id="ARBA00007441"/>
    </source>
</evidence>
<dbReference type="EC" id="2.6.1.2" evidence="6"/>
<dbReference type="RefSeq" id="WP_181338441.1">
    <property type="nucleotide sequence ID" value="NZ_JAAKDE010000001.1"/>
</dbReference>
<dbReference type="InterPro" id="IPR051926">
    <property type="entry name" value="Ala_Aminotransferase"/>
</dbReference>
<keyword evidence="9" id="KW-1185">Reference proteome</keyword>
<evidence type="ECO:0000256" key="1">
    <source>
        <dbReference type="ARBA" id="ARBA00001933"/>
    </source>
</evidence>
<evidence type="ECO:0000256" key="6">
    <source>
        <dbReference type="ARBA" id="ARBA00026106"/>
    </source>
</evidence>
<evidence type="ECO:0000256" key="5">
    <source>
        <dbReference type="ARBA" id="ARBA00022898"/>
    </source>
</evidence>
<keyword evidence="5" id="KW-0663">Pyridoxal phosphate</keyword>
<dbReference type="PANTHER" id="PTHR43488:SF2">
    <property type="entry name" value="GLUTAMATE-PYRUVATE AMINOTRANSFERASE ALAA"/>
    <property type="match status" value="1"/>
</dbReference>
<dbReference type="Pfam" id="PF00155">
    <property type="entry name" value="Aminotran_1_2"/>
    <property type="match status" value="1"/>
</dbReference>
<reference evidence="8" key="1">
    <citation type="submission" date="2020-06" db="EMBL/GenBank/DDBJ databases">
        <title>Novel chitinolytic bacterium.</title>
        <authorList>
            <person name="Ungkulpasvich U."/>
            <person name="Kosugi A."/>
            <person name="Uke A."/>
        </authorList>
    </citation>
    <scope>NUCLEOTIDE SEQUENCE</scope>
    <source>
        <strain evidence="8">UUS1-1</strain>
    </source>
</reference>
<evidence type="ECO:0000256" key="4">
    <source>
        <dbReference type="ARBA" id="ARBA00022679"/>
    </source>
</evidence>
<evidence type="ECO:0000256" key="3">
    <source>
        <dbReference type="ARBA" id="ARBA00022576"/>
    </source>
</evidence>
<evidence type="ECO:0000313" key="9">
    <source>
        <dbReference type="Proteomes" id="UP000657177"/>
    </source>
</evidence>
<gene>
    <name evidence="8" type="ORF">G5B42_00280</name>
</gene>
<comment type="similarity">
    <text evidence="2">Belongs to the class-I pyridoxal-phosphate-dependent aminotransferase family.</text>
</comment>
<feature type="domain" description="Aminotransferase class I/classII large" evidence="7">
    <location>
        <begin position="34"/>
        <end position="394"/>
    </location>
</feature>
<dbReference type="Proteomes" id="UP000657177">
    <property type="component" value="Unassembled WGS sequence"/>
</dbReference>
<comment type="caution">
    <text evidence="8">The sequence shown here is derived from an EMBL/GenBank/DDBJ whole genome shotgun (WGS) entry which is preliminary data.</text>
</comment>
<comment type="cofactor">
    <cofactor evidence="1">
        <name>pyridoxal 5'-phosphate</name>
        <dbReference type="ChEBI" id="CHEBI:597326"/>
    </cofactor>
</comment>
<dbReference type="GO" id="GO:0030170">
    <property type="term" value="F:pyridoxal phosphate binding"/>
    <property type="evidence" value="ECO:0007669"/>
    <property type="project" value="InterPro"/>
</dbReference>
<protein>
    <recommendedName>
        <fullName evidence="6">alanine transaminase</fullName>
        <ecNumber evidence="6">2.6.1.2</ecNumber>
    </recommendedName>
</protein>
<dbReference type="InterPro" id="IPR015421">
    <property type="entry name" value="PyrdxlP-dep_Trfase_major"/>
</dbReference>
<evidence type="ECO:0000313" key="8">
    <source>
        <dbReference type="EMBL" id="MBA2132000.1"/>
    </source>
</evidence>